<dbReference type="Pfam" id="PF08386">
    <property type="entry name" value="Abhydrolase_4"/>
    <property type="match status" value="1"/>
</dbReference>
<dbReference type="InterPro" id="IPR013595">
    <property type="entry name" value="Pept_S33_TAP-like_C"/>
</dbReference>
<feature type="region of interest" description="Disordered" evidence="3">
    <location>
        <begin position="41"/>
        <end position="65"/>
    </location>
</feature>
<accession>A0A9P3GJ92</accession>
<evidence type="ECO:0000313" key="6">
    <source>
        <dbReference type="EMBL" id="GJE95991.1"/>
    </source>
</evidence>
<dbReference type="Proteomes" id="UP000703269">
    <property type="component" value="Unassembled WGS sequence"/>
</dbReference>
<evidence type="ECO:0000256" key="2">
    <source>
        <dbReference type="ARBA" id="ARBA00022801"/>
    </source>
</evidence>
<evidence type="ECO:0000256" key="1">
    <source>
        <dbReference type="ARBA" id="ARBA00010088"/>
    </source>
</evidence>
<gene>
    <name evidence="6" type="ORF">PsYK624_121840</name>
</gene>
<dbReference type="SUPFAM" id="SSF53474">
    <property type="entry name" value="alpha/beta-Hydrolases"/>
    <property type="match status" value="1"/>
</dbReference>
<dbReference type="GO" id="GO:0016787">
    <property type="term" value="F:hydrolase activity"/>
    <property type="evidence" value="ECO:0007669"/>
    <property type="project" value="UniProtKB-KW"/>
</dbReference>
<comment type="caution">
    <text evidence="6">The sequence shown here is derived from an EMBL/GenBank/DDBJ whole genome shotgun (WGS) entry which is preliminary data.</text>
</comment>
<name>A0A9P3GJ92_9APHY</name>
<sequence>MKSRVIIARLVRYAQAVRIQNTTTRASLQLSARPACPARARSDLLGRDPRPADVAAPSAQGARGSTGKMHAHGYLWVPCRIGICIAYSKASVMSTPVPSRSRSWAMRPQKSYSDMRSNVLSTFVATALISAACARLARRDSAPGFDWPSINASKTLSWTPCYDTLKCARLTVPLQYSNTSAGEAQIAVAVSPSNFSVGDANYLGPILFNPGGPGDSGVEYLLEYETYFREIIGAQYDLVGFDPRGVGDTTPYLSVFASAVEAIEFFSSYPYNADAGVSSVGQIYAQSQILGELATLRAQTVAESVSTPAVATDMLQIARAFGYEEVNYWGVSYGSVLGATFAAMFPQNVGRVIIDGVFDSYQWYYGAHDNSSLLDTTAALTSVYDACVAAGPSNCALWENTTSAVAARVSRILTQLHAAPLTIFNATSPTNVTFATVDYTAAHEAFFQTVYFPYGNGPAFADAFVGLENGNASLLYEALGIPAVDPTDLCATPERPLVIGSVDVMAPILCGDALVDRRGTFERAQADYAIVRNLSEFGGDWWPVTTGPCSTWPLKAKDQFNGSFETNTSKPILFISNTLDPVTPIQSGRKMSKGFSNSVLLTQNSTGHSSLSGFSACAAQAIGAFFANGTLPTEDTICQPDTQPFAPTNDTASAGAIGRRDLRAADFSAAKRALEGAKWFQKRLLARRV</sequence>
<dbReference type="InterPro" id="IPR029058">
    <property type="entry name" value="AB_hydrolase_fold"/>
</dbReference>
<dbReference type="InterPro" id="IPR051601">
    <property type="entry name" value="Serine_prot/Carboxylest_S33"/>
</dbReference>
<evidence type="ECO:0000313" key="7">
    <source>
        <dbReference type="Proteomes" id="UP000703269"/>
    </source>
</evidence>
<feature type="domain" description="AB hydrolase-1" evidence="4">
    <location>
        <begin position="205"/>
        <end position="370"/>
    </location>
</feature>
<dbReference type="PANTHER" id="PTHR43248:SF25">
    <property type="entry name" value="AB HYDROLASE-1 DOMAIN-CONTAINING PROTEIN-RELATED"/>
    <property type="match status" value="1"/>
</dbReference>
<evidence type="ECO:0000256" key="3">
    <source>
        <dbReference type="SAM" id="MobiDB-lite"/>
    </source>
</evidence>
<organism evidence="6 7">
    <name type="scientific">Phanerochaete sordida</name>
    <dbReference type="NCBI Taxonomy" id="48140"/>
    <lineage>
        <taxon>Eukaryota</taxon>
        <taxon>Fungi</taxon>
        <taxon>Dikarya</taxon>
        <taxon>Basidiomycota</taxon>
        <taxon>Agaricomycotina</taxon>
        <taxon>Agaricomycetes</taxon>
        <taxon>Polyporales</taxon>
        <taxon>Phanerochaetaceae</taxon>
        <taxon>Phanerochaete</taxon>
    </lineage>
</organism>
<dbReference type="Pfam" id="PF00561">
    <property type="entry name" value="Abhydrolase_1"/>
    <property type="match status" value="1"/>
</dbReference>
<dbReference type="AlphaFoldDB" id="A0A9P3GJ92"/>
<feature type="domain" description="Peptidase S33 tripeptidyl aminopeptidase-like C-terminal" evidence="5">
    <location>
        <begin position="546"/>
        <end position="638"/>
    </location>
</feature>
<keyword evidence="7" id="KW-1185">Reference proteome</keyword>
<comment type="similarity">
    <text evidence="1">Belongs to the peptidase S33 family.</text>
</comment>
<dbReference type="OrthoDB" id="425534at2759"/>
<feature type="compositionally biased region" description="Basic and acidic residues" evidence="3">
    <location>
        <begin position="41"/>
        <end position="51"/>
    </location>
</feature>
<dbReference type="InterPro" id="IPR000073">
    <property type="entry name" value="AB_hydrolase_1"/>
</dbReference>
<protein>
    <submittedName>
        <fullName evidence="6">Alpha/beta hydrolase</fullName>
    </submittedName>
</protein>
<proteinExistence type="inferred from homology"/>
<dbReference type="PANTHER" id="PTHR43248">
    <property type="entry name" value="2-SUCCINYL-6-HYDROXY-2,4-CYCLOHEXADIENE-1-CARBOXYLATE SYNTHASE"/>
    <property type="match status" value="1"/>
</dbReference>
<dbReference type="Gene3D" id="3.40.50.1820">
    <property type="entry name" value="alpha/beta hydrolase"/>
    <property type="match status" value="1"/>
</dbReference>
<dbReference type="EMBL" id="BPQB01000054">
    <property type="protein sequence ID" value="GJE95991.1"/>
    <property type="molecule type" value="Genomic_DNA"/>
</dbReference>
<keyword evidence="2 6" id="KW-0378">Hydrolase</keyword>
<reference evidence="6 7" key="1">
    <citation type="submission" date="2021-08" db="EMBL/GenBank/DDBJ databases">
        <title>Draft Genome Sequence of Phanerochaete sordida strain YK-624.</title>
        <authorList>
            <person name="Mori T."/>
            <person name="Dohra H."/>
            <person name="Suzuki T."/>
            <person name="Kawagishi H."/>
            <person name="Hirai H."/>
        </authorList>
    </citation>
    <scope>NUCLEOTIDE SEQUENCE [LARGE SCALE GENOMIC DNA]</scope>
    <source>
        <strain evidence="6 7">YK-624</strain>
    </source>
</reference>
<evidence type="ECO:0000259" key="4">
    <source>
        <dbReference type="Pfam" id="PF00561"/>
    </source>
</evidence>
<evidence type="ECO:0000259" key="5">
    <source>
        <dbReference type="Pfam" id="PF08386"/>
    </source>
</evidence>